<dbReference type="PANTHER" id="PTHR30290">
    <property type="entry name" value="PERIPLASMIC BINDING COMPONENT OF ABC TRANSPORTER"/>
    <property type="match status" value="1"/>
</dbReference>
<evidence type="ECO:0008006" key="6">
    <source>
        <dbReference type="Google" id="ProtNLM"/>
    </source>
</evidence>
<dbReference type="SUPFAM" id="SSF53850">
    <property type="entry name" value="Periplasmic binding protein-like II"/>
    <property type="match status" value="1"/>
</dbReference>
<dbReference type="Gene3D" id="3.40.190.10">
    <property type="entry name" value="Periplasmic binding protein-like II"/>
    <property type="match status" value="1"/>
</dbReference>
<keyword evidence="1" id="KW-0238">DNA-binding</keyword>
<dbReference type="GO" id="GO:0015833">
    <property type="term" value="P:peptide transport"/>
    <property type="evidence" value="ECO:0007669"/>
    <property type="project" value="TreeGrafter"/>
</dbReference>
<dbReference type="PIRSF" id="PIRSF002741">
    <property type="entry name" value="MppA"/>
    <property type="match status" value="1"/>
</dbReference>
<dbReference type="GO" id="GO:0043190">
    <property type="term" value="C:ATP-binding cassette (ABC) transporter complex"/>
    <property type="evidence" value="ECO:0007669"/>
    <property type="project" value="InterPro"/>
</dbReference>
<sequence>MYKREKACTISFKLTEVADLWYTSVKNAKRILNSLVEKNWLTYIPGKGRGNLSMITFPTSFQTEVESYVKECLHNEQLDLAAHILRLPIPQSWIAKSSQDIRRLFGYQEDASSSDVLRSFISRPVTTLDPLKVAIAFEAHLIEQLGDSLVKFDPTTDTVTPHLAHHYETMEKGHKWIFYLRKGVQFHHGKELTSKDVEATLNRVKEGPASFSWLTKGIEQIECVNRYKITLTLDHPNPFFLRYMASPNLCILPADIPFHEDDWIGTGPFYLKERKENKLVLAAYDRYFRDRPLLDEIHFYVVSQEIADLVNYTVESDDDGLTKPLQKQEIESGFRYLIFNDKKKNVVCNPAFRKAIYHLLDMEVMARELNWEKWIEASSFHYSRSSHQPKNAQKIKPLLHESSYEEETLQLYHLDFTKAKQEADWFVERAKTYGIRIKSTSFTLDEFVERKMDSEADLIFMGEVSSLDPHLSFLGAFYNEKLLFRRMFPDHAIQWIDHQLELVKASPISEDRETLMKGIEEKIRGENLLIFQHHPLKTRTFHPLIKDVQFQSFGHIDLKKLWIPH</sequence>
<gene>
    <name evidence="4" type="ORF">FBF83_04935</name>
</gene>
<evidence type="ECO:0000313" key="5">
    <source>
        <dbReference type="Proteomes" id="UP000310541"/>
    </source>
</evidence>
<comment type="caution">
    <text evidence="4">The sequence shown here is derived from an EMBL/GenBank/DDBJ whole genome shotgun (WGS) entry which is preliminary data.</text>
</comment>
<organism evidence="4 5">
    <name type="scientific">Guptibacillus hwajinpoensis</name>
    <dbReference type="NCBI Taxonomy" id="208199"/>
    <lineage>
        <taxon>Bacteria</taxon>
        <taxon>Bacillati</taxon>
        <taxon>Bacillota</taxon>
        <taxon>Bacilli</taxon>
        <taxon>Bacillales</taxon>
        <taxon>Guptibacillaceae</taxon>
        <taxon>Guptibacillus</taxon>
    </lineage>
</organism>
<protein>
    <recommendedName>
        <fullName evidence="6">ABC transporter substrate-binding protein</fullName>
    </recommendedName>
</protein>
<dbReference type="Gene3D" id="3.10.105.10">
    <property type="entry name" value="Dipeptide-binding Protein, Domain 3"/>
    <property type="match status" value="1"/>
</dbReference>
<dbReference type="OrthoDB" id="5894719at2"/>
<feature type="domain" description="Solute-binding protein family 5" evidence="2">
    <location>
        <begin position="158"/>
        <end position="479"/>
    </location>
</feature>
<dbReference type="GO" id="GO:0003677">
    <property type="term" value="F:DNA binding"/>
    <property type="evidence" value="ECO:0007669"/>
    <property type="project" value="UniProtKB-KW"/>
</dbReference>
<dbReference type="GO" id="GO:0042597">
    <property type="term" value="C:periplasmic space"/>
    <property type="evidence" value="ECO:0007669"/>
    <property type="project" value="UniProtKB-ARBA"/>
</dbReference>
<reference evidence="4 5" key="1">
    <citation type="submission" date="2019-04" db="EMBL/GenBank/DDBJ databases">
        <title>Genome sequence of Bacillus hwajinpoensis strain Y2.</title>
        <authorList>
            <person name="Fair J.L."/>
            <person name="Maclea K.S."/>
        </authorList>
    </citation>
    <scope>NUCLEOTIDE SEQUENCE [LARGE SCALE GENOMIC DNA]</scope>
    <source>
        <strain evidence="4 5">Y2</strain>
    </source>
</reference>
<dbReference type="Pfam" id="PF00496">
    <property type="entry name" value="SBP_bac_5"/>
    <property type="match status" value="1"/>
</dbReference>
<dbReference type="GO" id="GO:1904680">
    <property type="term" value="F:peptide transmembrane transporter activity"/>
    <property type="evidence" value="ECO:0007669"/>
    <property type="project" value="TreeGrafter"/>
</dbReference>
<proteinExistence type="predicted"/>
<dbReference type="Pfam" id="PF12793">
    <property type="entry name" value="SgrR_N"/>
    <property type="match status" value="1"/>
</dbReference>
<dbReference type="InterPro" id="IPR030678">
    <property type="entry name" value="Peptide/Ni-bd"/>
</dbReference>
<evidence type="ECO:0000256" key="1">
    <source>
        <dbReference type="ARBA" id="ARBA00023125"/>
    </source>
</evidence>
<dbReference type="InterPro" id="IPR039424">
    <property type="entry name" value="SBP_5"/>
</dbReference>
<evidence type="ECO:0000313" key="4">
    <source>
        <dbReference type="EMBL" id="TKD72148.1"/>
    </source>
</evidence>
<dbReference type="AlphaFoldDB" id="A0A4V5PZ07"/>
<dbReference type="InterPro" id="IPR000914">
    <property type="entry name" value="SBP_5_dom"/>
</dbReference>
<dbReference type="PANTHER" id="PTHR30290:SF72">
    <property type="entry name" value="HTH-TYPE TRANSCRIPTIONAL REGULATOR SGRR"/>
    <property type="match status" value="1"/>
</dbReference>
<name>A0A4V5PZ07_9BACL</name>
<dbReference type="EMBL" id="SWFM01000001">
    <property type="protein sequence ID" value="TKD72148.1"/>
    <property type="molecule type" value="Genomic_DNA"/>
</dbReference>
<accession>A0A4V5PZ07</accession>
<evidence type="ECO:0000259" key="2">
    <source>
        <dbReference type="Pfam" id="PF00496"/>
    </source>
</evidence>
<evidence type="ECO:0000259" key="3">
    <source>
        <dbReference type="Pfam" id="PF12793"/>
    </source>
</evidence>
<dbReference type="Proteomes" id="UP000310541">
    <property type="component" value="Unassembled WGS sequence"/>
</dbReference>
<feature type="domain" description="Transcriptional regulator SgrR N-terminal HTH" evidence="3">
    <location>
        <begin position="9"/>
        <end position="85"/>
    </location>
</feature>
<dbReference type="InterPro" id="IPR025370">
    <property type="entry name" value="SgrR_HTH_N"/>
</dbReference>